<accession>A0ABR7QWZ0</accession>
<keyword evidence="2" id="KW-1185">Reference proteome</keyword>
<comment type="caution">
    <text evidence="1">The sequence shown here is derived from an EMBL/GenBank/DDBJ whole genome shotgun (WGS) entry which is preliminary data.</text>
</comment>
<dbReference type="Proteomes" id="UP000651208">
    <property type="component" value="Unassembled WGS sequence"/>
</dbReference>
<organism evidence="1 2">
    <name type="scientific">Frischella japonica</name>
    <dbReference type="NCBI Taxonomy" id="2741544"/>
    <lineage>
        <taxon>Bacteria</taxon>
        <taxon>Pseudomonadati</taxon>
        <taxon>Pseudomonadota</taxon>
        <taxon>Gammaproteobacteria</taxon>
        <taxon>Orbales</taxon>
        <taxon>Orbaceae</taxon>
        <taxon>Frischella</taxon>
    </lineage>
</organism>
<evidence type="ECO:0000313" key="2">
    <source>
        <dbReference type="Proteomes" id="UP000651208"/>
    </source>
</evidence>
<dbReference type="EMBL" id="JABURY010000012">
    <property type="protein sequence ID" value="MBC9130736.1"/>
    <property type="molecule type" value="Genomic_DNA"/>
</dbReference>
<name>A0ABR7QWZ0_9GAMM</name>
<sequence>MKKIILGKVDTNECEIHFINQFDDVKIAVRKPIYENKESIKDVEKEIDGEIVMAQEAITEQVQVGEEVYYTLPDGTIPSDINTWQAREDPIVLDGWAVMKQDRPSEGDWIASKKGTWVRDISQIIAKNEVLKTELMQEAVNQISLLQDIIDLDMQESNEDEQLKAWKKYRILLTRVDASDVNALFPEKPNN</sequence>
<dbReference type="InterPro" id="IPR003458">
    <property type="entry name" value="Phage_T4_Gp38_tail_assem"/>
</dbReference>
<evidence type="ECO:0000313" key="1">
    <source>
        <dbReference type="EMBL" id="MBC9130736.1"/>
    </source>
</evidence>
<protein>
    <submittedName>
        <fullName evidence="1">Tail fiber assembly protein</fullName>
    </submittedName>
</protein>
<dbReference type="RefSeq" id="WP_187755185.1">
    <property type="nucleotide sequence ID" value="NZ_JABURY010000012.1"/>
</dbReference>
<dbReference type="Pfam" id="PF02413">
    <property type="entry name" value="Caudo_TAP"/>
    <property type="match status" value="1"/>
</dbReference>
<reference evidence="1 2" key="1">
    <citation type="submission" date="2020-06" db="EMBL/GenBank/DDBJ databases">
        <title>Frischella cerana isolated from Apis cerana gut homogenate.</title>
        <authorList>
            <person name="Wolter L.A."/>
            <person name="Suenami S."/>
            <person name="Miyazaki R."/>
        </authorList>
    </citation>
    <scope>NUCLEOTIDE SEQUENCE [LARGE SCALE GENOMIC DNA]</scope>
    <source>
        <strain evidence="1 2">Ac13</strain>
    </source>
</reference>
<gene>
    <name evidence="1" type="ORF">FcAc13_05360</name>
</gene>
<proteinExistence type="predicted"/>